<keyword evidence="3" id="KW-1185">Reference proteome</keyword>
<evidence type="ECO:0000313" key="2">
    <source>
        <dbReference type="EMBL" id="KAA5542521.1"/>
    </source>
</evidence>
<dbReference type="Pfam" id="PF05670">
    <property type="entry name" value="NFACT-R_1"/>
    <property type="match status" value="1"/>
</dbReference>
<comment type="caution">
    <text evidence="2">The sequence shown here is derived from an EMBL/GenBank/DDBJ whole genome shotgun (WGS) entry which is preliminary data.</text>
</comment>
<dbReference type="Gene3D" id="2.30.310.10">
    <property type="entry name" value="ibrinogen binding protein from staphylococcus aureus domain"/>
    <property type="match status" value="1"/>
</dbReference>
<dbReference type="RefSeq" id="WP_150090864.1">
    <property type="nucleotide sequence ID" value="NZ_VWSF01000017.1"/>
</dbReference>
<dbReference type="InterPro" id="IPR008532">
    <property type="entry name" value="NFACT_RNA-bd"/>
</dbReference>
<protein>
    <submittedName>
        <fullName evidence="2">DUF814 domain-containing protein</fullName>
    </submittedName>
</protein>
<evidence type="ECO:0000313" key="3">
    <source>
        <dbReference type="Proteomes" id="UP000323426"/>
    </source>
</evidence>
<dbReference type="EMBL" id="VWSF01000017">
    <property type="protein sequence ID" value="KAA5542521.1"/>
    <property type="molecule type" value="Genomic_DNA"/>
</dbReference>
<dbReference type="PANTHER" id="PTHR15239">
    <property type="entry name" value="NUCLEAR EXPORT MEDIATOR FACTOR NEMF"/>
    <property type="match status" value="1"/>
</dbReference>
<name>A0A5M6D4W0_9BACT</name>
<dbReference type="GO" id="GO:0072344">
    <property type="term" value="P:rescue of stalled ribosome"/>
    <property type="evidence" value="ECO:0007669"/>
    <property type="project" value="TreeGrafter"/>
</dbReference>
<gene>
    <name evidence="2" type="ORF">F0145_18935</name>
</gene>
<dbReference type="GO" id="GO:0043023">
    <property type="term" value="F:ribosomal large subunit binding"/>
    <property type="evidence" value="ECO:0007669"/>
    <property type="project" value="TreeGrafter"/>
</dbReference>
<evidence type="ECO:0000259" key="1">
    <source>
        <dbReference type="Pfam" id="PF05670"/>
    </source>
</evidence>
<dbReference type="Pfam" id="PF05833">
    <property type="entry name" value="NFACT_N"/>
    <property type="match status" value="1"/>
</dbReference>
<dbReference type="InterPro" id="IPR051608">
    <property type="entry name" value="RQC_Subunit_NEMF"/>
</dbReference>
<dbReference type="AlphaFoldDB" id="A0A5M6D4W0"/>
<dbReference type="GO" id="GO:1990112">
    <property type="term" value="C:RQC complex"/>
    <property type="evidence" value="ECO:0007669"/>
    <property type="project" value="TreeGrafter"/>
</dbReference>
<feature type="domain" description="NFACT RNA-binding" evidence="1">
    <location>
        <begin position="406"/>
        <end position="501"/>
    </location>
</feature>
<accession>A0A5M6D4W0</accession>
<proteinExistence type="predicted"/>
<reference evidence="2 3" key="1">
    <citation type="submission" date="2019-09" db="EMBL/GenBank/DDBJ databases">
        <title>Genome sequence and assembly of Adhaeribacter sp.</title>
        <authorList>
            <person name="Chhetri G."/>
        </authorList>
    </citation>
    <scope>NUCLEOTIDE SEQUENCE [LARGE SCALE GENOMIC DNA]</scope>
    <source>
        <strain evidence="2 3">DK36</strain>
    </source>
</reference>
<sequence length="520" mass="60049">MHNNYYFLRQLTPALEQKLLHFRVAACFSQEKDELVIGFTNGSEDFYIKAQLSPQFSALSFPATFNRARANSVDLFPQIIDLKVLTVVQQPNERSFYLQLENNLALLFKLFGNRSNIILFSGDEAVTIFQNKLQKDLDLRLSQLGRNLVVTKEIFLENQHRLTSLYPTLGDVPILYLNQLGYQQAAPEQQWQLLQKTMQTLENPTYYIAKINGRTRLSLLPLGEISGTFTDPITALQEFVRVYLTENYFEQHYTTLHQQLTKKLAGSQKYVEEVEYKMLELEYDTTLSQTADLIMANLTNITPQATEVEVFDFYNNTQKKITLPKKETPQKYAERLYKKNKNRQIELRYLADRAEAKKAEIIKLQTLLEKLNNISTNRDLKAFIKENDLSLAGPQEETLSLFKTFETGGFKILVGKNAKNNDLLTQKHSYKEDLWLHARDVAGSHVIIKYQSGKTFPEPVIEKAAQLAAWYSKRKNDSLCPVLYTPKKFVRKPKGAEPGAVFIEREKVILVKPLNPFEQY</sequence>
<dbReference type="Proteomes" id="UP000323426">
    <property type="component" value="Unassembled WGS sequence"/>
</dbReference>
<dbReference type="GO" id="GO:0000049">
    <property type="term" value="F:tRNA binding"/>
    <property type="evidence" value="ECO:0007669"/>
    <property type="project" value="TreeGrafter"/>
</dbReference>
<dbReference type="PANTHER" id="PTHR15239:SF6">
    <property type="entry name" value="RIBOSOME QUALITY CONTROL COMPLEX SUBUNIT NEMF"/>
    <property type="match status" value="1"/>
</dbReference>
<organism evidence="2 3">
    <name type="scientific">Adhaeribacter rhizoryzae</name>
    <dbReference type="NCBI Taxonomy" id="2607907"/>
    <lineage>
        <taxon>Bacteria</taxon>
        <taxon>Pseudomonadati</taxon>
        <taxon>Bacteroidota</taxon>
        <taxon>Cytophagia</taxon>
        <taxon>Cytophagales</taxon>
        <taxon>Hymenobacteraceae</taxon>
        <taxon>Adhaeribacter</taxon>
    </lineage>
</organism>